<comment type="subcellular location">
    <subcellularLocation>
        <location evidence="1 5">Secreted</location>
    </subcellularLocation>
</comment>
<name>A0A225UMN9_9STRA</name>
<comment type="similarity">
    <text evidence="2 5">Belongs to the RxLR effector family.</text>
</comment>
<gene>
    <name evidence="6" type="ORF">PHMEG_00036151</name>
</gene>
<evidence type="ECO:0000256" key="1">
    <source>
        <dbReference type="ARBA" id="ARBA00004613"/>
    </source>
</evidence>
<keyword evidence="3 5" id="KW-0964">Secreted</keyword>
<evidence type="ECO:0000256" key="4">
    <source>
        <dbReference type="ARBA" id="ARBA00022729"/>
    </source>
</evidence>
<evidence type="ECO:0000313" key="6">
    <source>
        <dbReference type="EMBL" id="OWY94191.1"/>
    </source>
</evidence>
<dbReference type="AlphaFoldDB" id="A0A225UMN9"/>
<dbReference type="InterPro" id="IPR031825">
    <property type="entry name" value="RXLR"/>
</dbReference>
<keyword evidence="4 5" id="KW-0732">Signal</keyword>
<proteinExistence type="inferred from homology"/>
<comment type="caution">
    <text evidence="6">The sequence shown here is derived from an EMBL/GenBank/DDBJ whole genome shotgun (WGS) entry which is preliminary data.</text>
</comment>
<comment type="domain">
    <text evidence="5">The RxLR-dEER motif acts to carry the protein into the host cell cytoplasm through binding to cell surface phosphatidylinositol-3-phosphate.</text>
</comment>
<evidence type="ECO:0000256" key="2">
    <source>
        <dbReference type="ARBA" id="ARBA00010400"/>
    </source>
</evidence>
<organism evidence="6 7">
    <name type="scientific">Phytophthora megakarya</name>
    <dbReference type="NCBI Taxonomy" id="4795"/>
    <lineage>
        <taxon>Eukaryota</taxon>
        <taxon>Sar</taxon>
        <taxon>Stramenopiles</taxon>
        <taxon>Oomycota</taxon>
        <taxon>Peronosporomycetes</taxon>
        <taxon>Peronosporales</taxon>
        <taxon>Peronosporaceae</taxon>
        <taxon>Phytophthora</taxon>
    </lineage>
</organism>
<evidence type="ECO:0000256" key="5">
    <source>
        <dbReference type="RuleBase" id="RU367124"/>
    </source>
</evidence>
<reference evidence="7" key="1">
    <citation type="submission" date="2017-03" db="EMBL/GenBank/DDBJ databases">
        <title>Phytopthora megakarya and P. palmivora, two closely related causual agents of cacao black pod achieved similar genome size and gene model numbers by different mechanisms.</title>
        <authorList>
            <person name="Ali S."/>
            <person name="Shao J."/>
            <person name="Larry D.J."/>
            <person name="Kronmiller B."/>
            <person name="Shen D."/>
            <person name="Strem M.D."/>
            <person name="Melnick R.L."/>
            <person name="Guiltinan M.J."/>
            <person name="Tyler B.M."/>
            <person name="Meinhardt L.W."/>
            <person name="Bailey B.A."/>
        </authorList>
    </citation>
    <scope>NUCLEOTIDE SEQUENCE [LARGE SCALE GENOMIC DNA]</scope>
    <source>
        <strain evidence="7">zdho120</strain>
    </source>
</reference>
<feature type="signal peptide" evidence="5">
    <location>
        <begin position="1"/>
        <end position="24"/>
    </location>
</feature>
<dbReference type="EMBL" id="NBNE01014762">
    <property type="protein sequence ID" value="OWY94191.1"/>
    <property type="molecule type" value="Genomic_DNA"/>
</dbReference>
<accession>A0A225UMN9</accession>
<evidence type="ECO:0000256" key="3">
    <source>
        <dbReference type="ARBA" id="ARBA00022525"/>
    </source>
</evidence>
<dbReference type="Proteomes" id="UP000198211">
    <property type="component" value="Unassembled WGS sequence"/>
</dbReference>
<comment type="function">
    <text evidence="5">Effector that suppresses plant defense responses during pathogen infection.</text>
</comment>
<evidence type="ECO:0000313" key="7">
    <source>
        <dbReference type="Proteomes" id="UP000198211"/>
    </source>
</evidence>
<dbReference type="Pfam" id="PF16810">
    <property type="entry name" value="RXLR"/>
    <property type="match status" value="1"/>
</dbReference>
<sequence length="171" mass="18604">MRLLNAIFLLAVGTLGTSTSMVLATKSDSKPTNLESIHAAPLTTTEDIPGGNRFLRLAANIENDNNAGHSVESTVAYGKNSDEIGTDSEERGFAGWSVDKIFTGIELVAGRSGTDKLKKKFVEFMRTKLLKMGKTPNDILGLANAQTNPAKRAMFERQAKVYADWLKKRNG</sequence>
<feature type="chain" id="PRO_5044949449" description="RxLR effector protein" evidence="5">
    <location>
        <begin position="25"/>
        <end position="171"/>
    </location>
</feature>
<keyword evidence="7" id="KW-1185">Reference proteome</keyword>
<protein>
    <recommendedName>
        <fullName evidence="5">RxLR effector protein</fullName>
    </recommendedName>
</protein>